<evidence type="ECO:0000313" key="7">
    <source>
        <dbReference type="EMBL" id="VGO12049.1"/>
    </source>
</evidence>
<keyword evidence="5" id="KW-0411">Iron-sulfur</keyword>
<evidence type="ECO:0000256" key="1">
    <source>
        <dbReference type="ARBA" id="ARBA00001966"/>
    </source>
</evidence>
<protein>
    <submittedName>
        <fullName evidence="7">Hopanoid C-2 methylase</fullName>
    </submittedName>
</protein>
<dbReference type="AlphaFoldDB" id="A0A6C2TWQ9"/>
<feature type="domain" description="Elp3/MiaA/NifB-like radical SAM core" evidence="6">
    <location>
        <begin position="163"/>
        <end position="352"/>
    </location>
</feature>
<name>A0A6C2TWQ9_PONDE</name>
<dbReference type="GO" id="GO:0008168">
    <property type="term" value="F:methyltransferase activity"/>
    <property type="evidence" value="ECO:0007669"/>
    <property type="project" value="UniProtKB-KW"/>
</dbReference>
<evidence type="ECO:0000313" key="8">
    <source>
        <dbReference type="Proteomes" id="UP000366872"/>
    </source>
</evidence>
<evidence type="ECO:0000256" key="5">
    <source>
        <dbReference type="ARBA" id="ARBA00023014"/>
    </source>
</evidence>
<dbReference type="InterPro" id="IPR051198">
    <property type="entry name" value="BchE-like"/>
</dbReference>
<dbReference type="PANTHER" id="PTHR43409:SF7">
    <property type="entry name" value="BLL1977 PROTEIN"/>
    <property type="match status" value="1"/>
</dbReference>
<dbReference type="GO" id="GO:0051536">
    <property type="term" value="F:iron-sulfur cluster binding"/>
    <property type="evidence" value="ECO:0007669"/>
    <property type="project" value="UniProtKB-KW"/>
</dbReference>
<dbReference type="InterPro" id="IPR058240">
    <property type="entry name" value="rSAM_sf"/>
</dbReference>
<dbReference type="RefSeq" id="WP_136077749.1">
    <property type="nucleotide sequence ID" value="NZ_CAAHFG010000001.1"/>
</dbReference>
<accession>A0A6C2TWQ9</accession>
<evidence type="ECO:0000256" key="4">
    <source>
        <dbReference type="ARBA" id="ARBA00023004"/>
    </source>
</evidence>
<comment type="cofactor">
    <cofactor evidence="1">
        <name>[4Fe-4S] cluster</name>
        <dbReference type="ChEBI" id="CHEBI:49883"/>
    </cofactor>
</comment>
<dbReference type="Gene3D" id="3.80.30.20">
    <property type="entry name" value="tm_1862 like domain"/>
    <property type="match status" value="1"/>
</dbReference>
<keyword evidence="7" id="KW-0808">Transferase</keyword>
<dbReference type="InterPro" id="IPR023404">
    <property type="entry name" value="rSAM_horseshoe"/>
</dbReference>
<proteinExistence type="predicted"/>
<evidence type="ECO:0000256" key="2">
    <source>
        <dbReference type="ARBA" id="ARBA00022691"/>
    </source>
</evidence>
<dbReference type="InterPro" id="IPR007197">
    <property type="entry name" value="rSAM"/>
</dbReference>
<dbReference type="SUPFAM" id="SSF102114">
    <property type="entry name" value="Radical SAM enzymes"/>
    <property type="match status" value="1"/>
</dbReference>
<dbReference type="PANTHER" id="PTHR43409">
    <property type="entry name" value="ANAEROBIC MAGNESIUM-PROTOPORPHYRIN IX MONOMETHYL ESTER CYCLASE-RELATED"/>
    <property type="match status" value="1"/>
</dbReference>
<dbReference type="InterPro" id="IPR006638">
    <property type="entry name" value="Elp3/MiaA/NifB-like_rSAM"/>
</dbReference>
<dbReference type="SFLD" id="SFLDS00029">
    <property type="entry name" value="Radical_SAM"/>
    <property type="match status" value="1"/>
</dbReference>
<dbReference type="Proteomes" id="UP000366872">
    <property type="component" value="Unassembled WGS sequence"/>
</dbReference>
<dbReference type="GO" id="GO:0032259">
    <property type="term" value="P:methylation"/>
    <property type="evidence" value="ECO:0007669"/>
    <property type="project" value="UniProtKB-KW"/>
</dbReference>
<evidence type="ECO:0000256" key="3">
    <source>
        <dbReference type="ARBA" id="ARBA00022723"/>
    </source>
</evidence>
<dbReference type="SMART" id="SM00729">
    <property type="entry name" value="Elp3"/>
    <property type="match status" value="1"/>
</dbReference>
<organism evidence="7 8">
    <name type="scientific">Pontiella desulfatans</name>
    <dbReference type="NCBI Taxonomy" id="2750659"/>
    <lineage>
        <taxon>Bacteria</taxon>
        <taxon>Pseudomonadati</taxon>
        <taxon>Kiritimatiellota</taxon>
        <taxon>Kiritimatiellia</taxon>
        <taxon>Kiritimatiellales</taxon>
        <taxon>Pontiellaceae</taxon>
        <taxon>Pontiella</taxon>
    </lineage>
</organism>
<reference evidence="7 8" key="1">
    <citation type="submission" date="2019-04" db="EMBL/GenBank/DDBJ databases">
        <authorList>
            <person name="Van Vliet M D."/>
        </authorList>
    </citation>
    <scope>NUCLEOTIDE SEQUENCE [LARGE SCALE GENOMIC DNA]</scope>
    <source>
        <strain evidence="7 8">F1</strain>
    </source>
</reference>
<gene>
    <name evidence="7" type="primary">hpnP_1</name>
    <name evidence="7" type="ORF">PDESU_00598</name>
</gene>
<dbReference type="SFLD" id="SFLDG01082">
    <property type="entry name" value="B12-binding_domain_containing"/>
    <property type="match status" value="1"/>
</dbReference>
<dbReference type="GO" id="GO:0046872">
    <property type="term" value="F:metal ion binding"/>
    <property type="evidence" value="ECO:0007669"/>
    <property type="project" value="UniProtKB-KW"/>
</dbReference>
<keyword evidence="7" id="KW-0489">Methyltransferase</keyword>
<dbReference type="GO" id="GO:0005829">
    <property type="term" value="C:cytosol"/>
    <property type="evidence" value="ECO:0007669"/>
    <property type="project" value="TreeGrafter"/>
</dbReference>
<keyword evidence="4" id="KW-0408">Iron</keyword>
<keyword evidence="8" id="KW-1185">Reference proteome</keyword>
<keyword evidence="3" id="KW-0479">Metal-binding</keyword>
<sequence length="424" mass="48651">MKIKLIYPKWPKMPNQPQFHLPPHGPVVFAATIPDDVEISFTDEHVQTLDFNEACDLVFISCMLTCQIPRGWEIADQFRAMGKKVVMGGIATHLHAEESMTHADSVFLGEAEGRTEQVLKDFESGALKPVYDYRNNYPDTALIGPARRDILDRELYNFRGVQMVDLIHASRGCRFKCFPCCTPYLGGCQFRPRPIDKVIEEMAGVDNNRFFVVDNSLAQDDEWEKELFKAMIPLKKKWVSHPIKDNDEILDLAAEAGCWYVYQAVFDTSDVIRNRIKRLKDRGIGVEGTIILGTDDHDEDGIKRLVDFLLEVELDLAEFTVMTPFPHTPIRDEMEKDGRILHNDWKKYTGAETVFKPAKMSPEKLDEMHQYAWDTFYGPGGKELAMGKLYMDVIQREVADGTYKSPRLRRKQWQSDEAAVKMDS</sequence>
<keyword evidence="2" id="KW-0949">S-adenosyl-L-methionine</keyword>
<dbReference type="EMBL" id="CAAHFG010000001">
    <property type="protein sequence ID" value="VGO12049.1"/>
    <property type="molecule type" value="Genomic_DNA"/>
</dbReference>
<evidence type="ECO:0000259" key="6">
    <source>
        <dbReference type="SMART" id="SM00729"/>
    </source>
</evidence>
<dbReference type="Gene3D" id="3.40.50.280">
    <property type="entry name" value="Cobalamin-binding domain"/>
    <property type="match status" value="1"/>
</dbReference>